<dbReference type="PROSITE" id="PS00560">
    <property type="entry name" value="CARBOXYPEPT_SER_HIS"/>
    <property type="match status" value="1"/>
</dbReference>
<dbReference type="InterPro" id="IPR029058">
    <property type="entry name" value="AB_hydrolase_fold"/>
</dbReference>
<evidence type="ECO:0000256" key="11">
    <source>
        <dbReference type="SAM" id="MobiDB-lite"/>
    </source>
</evidence>
<feature type="chain" id="PRO_5044526085" description="Carboxypeptidase" evidence="10">
    <location>
        <begin position="22"/>
        <end position="597"/>
    </location>
</feature>
<keyword evidence="5" id="KW-0053">Apoptosis</keyword>
<keyword evidence="9" id="KW-0472">Membrane</keyword>
<evidence type="ECO:0000256" key="6">
    <source>
        <dbReference type="ARBA" id="ARBA00022729"/>
    </source>
</evidence>
<evidence type="ECO:0000256" key="9">
    <source>
        <dbReference type="ARBA" id="ARBA00023136"/>
    </source>
</evidence>
<feature type="region of interest" description="Disordered" evidence="11">
    <location>
        <begin position="524"/>
        <end position="544"/>
    </location>
</feature>
<dbReference type="PANTHER" id="PTHR11802">
    <property type="entry name" value="SERINE PROTEASE FAMILY S10 SERINE CARBOXYPEPTIDASE"/>
    <property type="match status" value="1"/>
</dbReference>
<proteinExistence type="inferred from homology"/>
<dbReference type="EMBL" id="JALLBG020000070">
    <property type="protein sequence ID" value="KAL3767997.1"/>
    <property type="molecule type" value="Genomic_DNA"/>
</dbReference>
<evidence type="ECO:0000256" key="3">
    <source>
        <dbReference type="ARBA" id="ARBA00009431"/>
    </source>
</evidence>
<accession>A0ABD3MWC5</accession>
<keyword evidence="10" id="KW-0645">Protease</keyword>
<comment type="caution">
    <text evidence="12">The sequence shown here is derived from an EMBL/GenBank/DDBJ whole genome shotgun (WGS) entry which is preliminary data.</text>
</comment>
<dbReference type="GO" id="GO:0004185">
    <property type="term" value="F:serine-type carboxypeptidase activity"/>
    <property type="evidence" value="ECO:0007669"/>
    <property type="project" value="UniProtKB-UniRule"/>
</dbReference>
<organism evidence="12 13">
    <name type="scientific">Discostella pseudostelligera</name>
    <dbReference type="NCBI Taxonomy" id="259834"/>
    <lineage>
        <taxon>Eukaryota</taxon>
        <taxon>Sar</taxon>
        <taxon>Stramenopiles</taxon>
        <taxon>Ochrophyta</taxon>
        <taxon>Bacillariophyta</taxon>
        <taxon>Coscinodiscophyceae</taxon>
        <taxon>Thalassiosirophycidae</taxon>
        <taxon>Stephanodiscales</taxon>
        <taxon>Stephanodiscaceae</taxon>
        <taxon>Discostella</taxon>
    </lineage>
</organism>
<dbReference type="SUPFAM" id="SSF53474">
    <property type="entry name" value="alpha/beta-Hydrolases"/>
    <property type="match status" value="1"/>
</dbReference>
<evidence type="ECO:0000313" key="13">
    <source>
        <dbReference type="Proteomes" id="UP001530293"/>
    </source>
</evidence>
<dbReference type="PRINTS" id="PR00724">
    <property type="entry name" value="CRBOXYPTASEC"/>
</dbReference>
<dbReference type="InterPro" id="IPR033124">
    <property type="entry name" value="Ser_caboxypep_his_AS"/>
</dbReference>
<evidence type="ECO:0000256" key="8">
    <source>
        <dbReference type="ARBA" id="ARBA00023034"/>
    </source>
</evidence>
<dbReference type="Pfam" id="PF00450">
    <property type="entry name" value="Peptidase_S10"/>
    <property type="match status" value="1"/>
</dbReference>
<protein>
    <recommendedName>
        <fullName evidence="10">Carboxypeptidase</fullName>
        <ecNumber evidence="10">3.4.16.-</ecNumber>
    </recommendedName>
</protein>
<keyword evidence="6 10" id="KW-0732">Signal</keyword>
<dbReference type="Proteomes" id="UP001530293">
    <property type="component" value="Unassembled WGS sequence"/>
</dbReference>
<dbReference type="GO" id="GO:0005794">
    <property type="term" value="C:Golgi apparatus"/>
    <property type="evidence" value="ECO:0007669"/>
    <property type="project" value="UniProtKB-SubCell"/>
</dbReference>
<dbReference type="PROSITE" id="PS00131">
    <property type="entry name" value="CARBOXYPEPT_SER_SER"/>
    <property type="match status" value="1"/>
</dbReference>
<evidence type="ECO:0000256" key="4">
    <source>
        <dbReference type="ARBA" id="ARBA00022692"/>
    </source>
</evidence>
<gene>
    <name evidence="12" type="ORF">ACHAWU_005455</name>
</gene>
<dbReference type="AlphaFoldDB" id="A0ABD3MWC5"/>
<dbReference type="EC" id="3.4.16.-" evidence="10"/>
<keyword evidence="10" id="KW-0378">Hydrolase</keyword>
<name>A0ABD3MWC5_9STRA</name>
<keyword evidence="13" id="KW-1185">Reference proteome</keyword>
<evidence type="ECO:0000313" key="12">
    <source>
        <dbReference type="EMBL" id="KAL3767997.1"/>
    </source>
</evidence>
<reference evidence="12 13" key="1">
    <citation type="submission" date="2024-10" db="EMBL/GenBank/DDBJ databases">
        <title>Updated reference genomes for cyclostephanoid diatoms.</title>
        <authorList>
            <person name="Roberts W.R."/>
            <person name="Alverson A.J."/>
        </authorList>
    </citation>
    <scope>NUCLEOTIDE SEQUENCE [LARGE SCALE GENOMIC DNA]</scope>
    <source>
        <strain evidence="12 13">AJA232-27</strain>
    </source>
</reference>
<evidence type="ECO:0000256" key="7">
    <source>
        <dbReference type="ARBA" id="ARBA00022989"/>
    </source>
</evidence>
<dbReference type="Gene3D" id="3.40.50.1820">
    <property type="entry name" value="alpha/beta hydrolase"/>
    <property type="match status" value="1"/>
</dbReference>
<dbReference type="PANTHER" id="PTHR11802:SF190">
    <property type="entry name" value="PHEROMONE-PROCESSING CARBOXYPEPTIDASE KEX1"/>
    <property type="match status" value="1"/>
</dbReference>
<evidence type="ECO:0000256" key="5">
    <source>
        <dbReference type="ARBA" id="ARBA00022703"/>
    </source>
</evidence>
<dbReference type="InterPro" id="IPR001563">
    <property type="entry name" value="Peptidase_S10"/>
</dbReference>
<keyword evidence="10" id="KW-0121">Carboxypeptidase</keyword>
<comment type="subcellular location">
    <subcellularLocation>
        <location evidence="2">Golgi apparatus</location>
        <location evidence="2">trans-Golgi network membrane</location>
        <topology evidence="2">Single-pass type I membrane protein</topology>
    </subcellularLocation>
</comment>
<comment type="catalytic activity">
    <reaction evidence="1">
        <text>Preferential release of a C-terminal arginine or lysine residue.</text>
        <dbReference type="EC" id="3.4.16.6"/>
    </reaction>
</comment>
<dbReference type="InterPro" id="IPR018202">
    <property type="entry name" value="Ser_caboxypep_ser_AS"/>
</dbReference>
<evidence type="ECO:0000256" key="1">
    <source>
        <dbReference type="ARBA" id="ARBA00001003"/>
    </source>
</evidence>
<sequence length="597" mass="66506">MSNMQMQNCLWLMCFLGAATALKLKDAADYEVKRDILEERYPAFKSFHGTMHAGMMPAGIIDNETDDDEFSSYFFWLLRPDVDANDQSASQFRNDTLLIWLNGGPGCSSMVGMMGEMGPVGTPKFRPGIPSPNPAPLVENKYAWTKKTAMLFVEQPGGVGFSTASKKWTGKKATKRTEEDVASSFYAFLQNVYAVFGDDLIEKKLYLSGESYAGMYIPSIAHMIHIQNQNLLNDTSHSGSSLKHINLGGAAIGNGWIDPKIQGPTTIDYAWWHGMIDLQSYRGLHAKWDECVNNQILDSSEKPFHPFTTPDECGISVAVMKASGSAFMYDVTTYDTYPDILDEGGIVSSFFNDPAVRESLNAPSIDEHEVWLQCVPGAGRRRRLDNKHNRRELLLLDKDRPYSVVPYIAALLDDANVDILLYNGDLDLACSSQSTELAIESMHWSGATAWMDPNTTKWKQWMVDGQPAGHVKSYNKLQFVVVYNSGHFVPINQAENALNMISRWLDGQSFGDKDLPMFPIFPESTNTLGPPVDEKSPPVVDDSSKTQQHSYSLLNGLIGFLLGMLTSRIFFRRSASRLSPSTSSLQLVSEETPLRLE</sequence>
<feature type="signal peptide" evidence="10">
    <location>
        <begin position="1"/>
        <end position="21"/>
    </location>
</feature>
<keyword evidence="7" id="KW-1133">Transmembrane helix</keyword>
<dbReference type="GO" id="GO:0006508">
    <property type="term" value="P:proteolysis"/>
    <property type="evidence" value="ECO:0007669"/>
    <property type="project" value="UniProtKB-KW"/>
</dbReference>
<keyword evidence="4" id="KW-0812">Transmembrane</keyword>
<keyword evidence="8" id="KW-0333">Golgi apparatus</keyword>
<evidence type="ECO:0000256" key="2">
    <source>
        <dbReference type="ARBA" id="ARBA00004393"/>
    </source>
</evidence>
<evidence type="ECO:0000256" key="10">
    <source>
        <dbReference type="RuleBase" id="RU361156"/>
    </source>
</evidence>
<comment type="similarity">
    <text evidence="3 10">Belongs to the peptidase S10 family.</text>
</comment>